<dbReference type="SUPFAM" id="SSF48403">
    <property type="entry name" value="Ankyrin repeat"/>
    <property type="match status" value="1"/>
</dbReference>
<comment type="caution">
    <text evidence="2">The sequence shown here is derived from an EMBL/GenBank/DDBJ whole genome shotgun (WGS) entry which is preliminary data.</text>
</comment>
<evidence type="ECO:0000313" key="2">
    <source>
        <dbReference type="EMBL" id="PSM53047.1"/>
    </source>
</evidence>
<dbReference type="RefSeq" id="WP_106869440.1">
    <property type="nucleotide sequence ID" value="NZ_CP053841.1"/>
</dbReference>
<keyword evidence="3" id="KW-1185">Reference proteome</keyword>
<dbReference type="OrthoDB" id="5352852at2"/>
<evidence type="ECO:0008006" key="4">
    <source>
        <dbReference type="Google" id="ProtNLM"/>
    </source>
</evidence>
<dbReference type="Gene3D" id="1.25.40.20">
    <property type="entry name" value="Ankyrin repeat-containing domain"/>
    <property type="match status" value="1"/>
</dbReference>
<gene>
    <name evidence="2" type="ORF">CQ405_00385</name>
</gene>
<evidence type="ECO:0000313" key="3">
    <source>
        <dbReference type="Proteomes" id="UP000240535"/>
    </source>
</evidence>
<accession>A0A2P8R3H8</accession>
<reference evidence="3" key="1">
    <citation type="submission" date="2017-10" db="EMBL/GenBank/DDBJ databases">
        <title>Campylobacter species from seals.</title>
        <authorList>
            <person name="Gilbert M.J."/>
            <person name="Zomer A.L."/>
            <person name="Timmerman A.J."/>
            <person name="Duim B."/>
            <person name="Wagenaar J.A."/>
        </authorList>
    </citation>
    <scope>NUCLEOTIDE SEQUENCE [LARGE SCALE GENOMIC DNA]</scope>
    <source>
        <strain evidence="3">17S00004-5</strain>
    </source>
</reference>
<feature type="chain" id="PRO_5015123254" description="Ankyrin repeat domain-containing protein" evidence="1">
    <location>
        <begin position="25"/>
        <end position="302"/>
    </location>
</feature>
<protein>
    <recommendedName>
        <fullName evidence="4">Ankyrin repeat domain-containing protein</fullName>
    </recommendedName>
</protein>
<dbReference type="EMBL" id="PDHH01000001">
    <property type="protein sequence ID" value="PSM53047.1"/>
    <property type="molecule type" value="Genomic_DNA"/>
</dbReference>
<feature type="signal peptide" evidence="1">
    <location>
        <begin position="1"/>
        <end position="24"/>
    </location>
</feature>
<evidence type="ECO:0000256" key="1">
    <source>
        <dbReference type="SAM" id="SignalP"/>
    </source>
</evidence>
<keyword evidence="1" id="KW-0732">Signal</keyword>
<dbReference type="Proteomes" id="UP000240535">
    <property type="component" value="Unassembled WGS sequence"/>
</dbReference>
<dbReference type="AlphaFoldDB" id="A0A2P8R3H8"/>
<sequence>MKQIFKIILFLSLILSFGFSNTMKDNNTTLQEQNLAKQVEILNEAIMADDYEKIKSMLDKNPALVNTADSYGNRPIFKLLIVYSMSKFGLSEFDNVFEKYIEIFSSYGLDLNFVEDEIMTPLQTVVLLPTKHEYKIYLLDTLVKYGADINFGNNRGLPYVLISATENEKIFDYLLSKNINVANYLFWDFVGLIQLVKFKPDITPDTQMLQTINSKKYQILRNDVISRANKLFKYHKISYFNKKELEIVTKFLVFTNDIECIKLFIENGLLECDKEFLEKLISYTKEHKRDEILELLKGDKYV</sequence>
<organism evidence="2 3">
    <name type="scientific">Campylobacter blaseri</name>
    <dbReference type="NCBI Taxonomy" id="2042961"/>
    <lineage>
        <taxon>Bacteria</taxon>
        <taxon>Pseudomonadati</taxon>
        <taxon>Campylobacterota</taxon>
        <taxon>Epsilonproteobacteria</taxon>
        <taxon>Campylobacterales</taxon>
        <taxon>Campylobacteraceae</taxon>
        <taxon>Campylobacter</taxon>
    </lineage>
</organism>
<proteinExistence type="predicted"/>
<name>A0A2P8R3H8_9BACT</name>
<dbReference type="InterPro" id="IPR036770">
    <property type="entry name" value="Ankyrin_rpt-contain_sf"/>
</dbReference>